<feature type="region of interest" description="Disordered" evidence="1">
    <location>
        <begin position="94"/>
        <end position="158"/>
    </location>
</feature>
<dbReference type="GeneID" id="20675779"/>
<dbReference type="RefSeq" id="XP_009540787.1">
    <property type="nucleotide sequence ID" value="XM_009542492.1"/>
</dbReference>
<feature type="region of interest" description="Disordered" evidence="1">
    <location>
        <begin position="1"/>
        <end position="79"/>
    </location>
</feature>
<feature type="region of interest" description="Disordered" evidence="1">
    <location>
        <begin position="196"/>
        <end position="234"/>
    </location>
</feature>
<sequence length="616" mass="65181">MSWPASSLTYCTPAQPHKARQLGPLHTLPRSLPRPSDPPSRHPRCLSRPRLFVASVPAIGPHLPNPSSPSVRPRDPPASCPRVAQIPIVIAPLVHPHPRPTSTPASSISISPLHHPASAPALPPPPSPVPLLPRPFPISAPQRPPPLSNPTSFPASYAGDSSPRLASPFCVAFWNKGGPCAAYEYPSAYVRRAASAHARTHHHPTPARAPSPFPPSRTHIPAARSSPAPRLSPLASRLSTLNNSNAIHPRASTSARKSQIGAQSASPRAARPRSPQARKPAQIWCKSSHNLAQSRTISLNPRRISGASILCDAPCGSPAPPRSASRSRSWSPSRLASSPASLRISASFELSPLAVAQRLYTITSTRDGPRAPISVSSRAPSLVKRYTNSGAGRGSLEAGEVASLGFDGDGPAFALVFLHPVGSGFRAFDDDAPHPTRTNTHKGTGEDDAGVQARLLWALSYRVVIADLIARWTPDEHSSTRPCPSRSEAGKGACGAWAHRVRWRLSMRSRPTAATIGHGAPGEGARTACWQGSDLGLLGWRSRARRFFACAGADLHWARWLRRSRSSRTCAPSALLTRIGLVSMTTVGGPGLGHAPRSLVASVSPVEASARAACAG</sequence>
<feature type="compositionally biased region" description="Polar residues" evidence="1">
    <location>
        <begin position="1"/>
        <end position="12"/>
    </location>
</feature>
<feature type="region of interest" description="Disordered" evidence="1">
    <location>
        <begin position="428"/>
        <end position="447"/>
    </location>
</feature>
<reference evidence="2 3" key="1">
    <citation type="journal article" date="2012" name="New Phytol.">
        <title>Insight into trade-off between wood decay and parasitism from the genome of a fungal forest pathogen.</title>
        <authorList>
            <person name="Olson A."/>
            <person name="Aerts A."/>
            <person name="Asiegbu F."/>
            <person name="Belbahri L."/>
            <person name="Bouzid O."/>
            <person name="Broberg A."/>
            <person name="Canback B."/>
            <person name="Coutinho P.M."/>
            <person name="Cullen D."/>
            <person name="Dalman K."/>
            <person name="Deflorio G."/>
            <person name="van Diepen L.T."/>
            <person name="Dunand C."/>
            <person name="Duplessis S."/>
            <person name="Durling M."/>
            <person name="Gonthier P."/>
            <person name="Grimwood J."/>
            <person name="Fossdal C.G."/>
            <person name="Hansson D."/>
            <person name="Henrissat B."/>
            <person name="Hietala A."/>
            <person name="Himmelstrand K."/>
            <person name="Hoffmeister D."/>
            <person name="Hogberg N."/>
            <person name="James T.Y."/>
            <person name="Karlsson M."/>
            <person name="Kohler A."/>
            <person name="Kues U."/>
            <person name="Lee Y.H."/>
            <person name="Lin Y.C."/>
            <person name="Lind M."/>
            <person name="Lindquist E."/>
            <person name="Lombard V."/>
            <person name="Lucas S."/>
            <person name="Lunden K."/>
            <person name="Morin E."/>
            <person name="Murat C."/>
            <person name="Park J."/>
            <person name="Raffaello T."/>
            <person name="Rouze P."/>
            <person name="Salamov A."/>
            <person name="Schmutz J."/>
            <person name="Solheim H."/>
            <person name="Stahlberg J."/>
            <person name="Velez H."/>
            <person name="de Vries R.P."/>
            <person name="Wiebenga A."/>
            <person name="Woodward S."/>
            <person name="Yakovlev I."/>
            <person name="Garbelotto M."/>
            <person name="Martin F."/>
            <person name="Grigoriev I.V."/>
            <person name="Stenlid J."/>
        </authorList>
    </citation>
    <scope>NUCLEOTIDE SEQUENCE [LARGE SCALE GENOMIC DNA]</scope>
    <source>
        <strain evidence="2 3">TC 32-1</strain>
    </source>
</reference>
<organism evidence="2 3">
    <name type="scientific">Heterobasidion irregulare (strain TC 32-1)</name>
    <dbReference type="NCBI Taxonomy" id="747525"/>
    <lineage>
        <taxon>Eukaryota</taxon>
        <taxon>Fungi</taxon>
        <taxon>Dikarya</taxon>
        <taxon>Basidiomycota</taxon>
        <taxon>Agaricomycotina</taxon>
        <taxon>Agaricomycetes</taxon>
        <taxon>Russulales</taxon>
        <taxon>Bondarzewiaceae</taxon>
        <taxon>Heterobasidion</taxon>
        <taxon>Heterobasidion annosum species complex</taxon>
    </lineage>
</organism>
<evidence type="ECO:0000313" key="2">
    <source>
        <dbReference type="EMBL" id="ETW86803.1"/>
    </source>
</evidence>
<feature type="region of interest" description="Disordered" evidence="1">
    <location>
        <begin position="248"/>
        <end position="283"/>
    </location>
</feature>
<dbReference type="HOGENOM" id="CLU_443473_0_0_1"/>
<name>W4KLU8_HETIT</name>
<dbReference type="Proteomes" id="UP000030671">
    <property type="component" value="Unassembled WGS sequence"/>
</dbReference>
<evidence type="ECO:0000313" key="3">
    <source>
        <dbReference type="Proteomes" id="UP000030671"/>
    </source>
</evidence>
<accession>W4KLU8</accession>
<feature type="compositionally biased region" description="Low complexity" evidence="1">
    <location>
        <begin position="262"/>
        <end position="282"/>
    </location>
</feature>
<dbReference type="EMBL" id="KI925454">
    <property type="protein sequence ID" value="ETW86803.1"/>
    <property type="molecule type" value="Genomic_DNA"/>
</dbReference>
<feature type="compositionally biased region" description="Pro residues" evidence="1">
    <location>
        <begin position="121"/>
        <end position="148"/>
    </location>
</feature>
<evidence type="ECO:0000256" key="1">
    <source>
        <dbReference type="SAM" id="MobiDB-lite"/>
    </source>
</evidence>
<keyword evidence="3" id="KW-1185">Reference proteome</keyword>
<proteinExistence type="predicted"/>
<dbReference type="InParanoid" id="W4KLU8"/>
<protein>
    <submittedName>
        <fullName evidence="2">Uncharacterized protein</fullName>
    </submittedName>
</protein>
<dbReference type="AlphaFoldDB" id="W4KLU8"/>
<gene>
    <name evidence="2" type="ORF">HETIRDRAFT_447464</name>
</gene>
<feature type="compositionally biased region" description="Low complexity" evidence="1">
    <location>
        <begin position="216"/>
        <end position="234"/>
    </location>
</feature>
<feature type="compositionally biased region" description="Low complexity" evidence="1">
    <location>
        <begin position="100"/>
        <end position="120"/>
    </location>
</feature>
<feature type="compositionally biased region" description="Polar residues" evidence="1">
    <location>
        <begin position="248"/>
        <end position="261"/>
    </location>
</feature>
<dbReference type="KEGG" id="hir:HETIRDRAFT_447464"/>